<feature type="disulfide bond" evidence="9">
    <location>
        <begin position="120"/>
        <end position="135"/>
    </location>
</feature>
<evidence type="ECO:0000256" key="9">
    <source>
        <dbReference type="PROSITE-ProRule" id="PRU00206"/>
    </source>
</evidence>
<feature type="transmembrane region" description="Helical" evidence="11">
    <location>
        <begin position="178"/>
        <end position="198"/>
    </location>
</feature>
<feature type="signal peptide" evidence="12">
    <location>
        <begin position="1"/>
        <end position="20"/>
    </location>
</feature>
<dbReference type="KEGG" id="pbi:103057498"/>
<dbReference type="InterPro" id="IPR017896">
    <property type="entry name" value="4Fe4S_Fe-S-bd"/>
</dbReference>
<evidence type="ECO:0000256" key="7">
    <source>
        <dbReference type="ARBA" id="ARBA00023170"/>
    </source>
</evidence>
<evidence type="ECO:0000259" key="14">
    <source>
        <dbReference type="PROSITE" id="PS50050"/>
    </source>
</evidence>
<feature type="domain" description="4Fe-4S ferredoxin-type" evidence="15">
    <location>
        <begin position="122"/>
        <end position="152"/>
    </location>
</feature>
<evidence type="ECO:0000256" key="1">
    <source>
        <dbReference type="ARBA" id="ARBA00004370"/>
    </source>
</evidence>
<feature type="disulfide bond" evidence="9">
    <location>
        <begin position="78"/>
        <end position="93"/>
    </location>
</feature>
<evidence type="ECO:0000256" key="4">
    <source>
        <dbReference type="ARBA" id="ARBA00022737"/>
    </source>
</evidence>
<keyword evidence="4" id="KW-0677">Repeat</keyword>
<keyword evidence="7 17" id="KW-0675">Receptor</keyword>
<name>A0A9F3QRA1_PYTBI</name>
<organism evidence="16 17">
    <name type="scientific">Python bivittatus</name>
    <name type="common">Burmese python</name>
    <name type="synonym">Python molurus bivittatus</name>
    <dbReference type="NCBI Taxonomy" id="176946"/>
    <lineage>
        <taxon>Eukaryota</taxon>
        <taxon>Metazoa</taxon>
        <taxon>Chordata</taxon>
        <taxon>Craniata</taxon>
        <taxon>Vertebrata</taxon>
        <taxon>Euteleostomi</taxon>
        <taxon>Lepidosauria</taxon>
        <taxon>Squamata</taxon>
        <taxon>Bifurcata</taxon>
        <taxon>Unidentata</taxon>
        <taxon>Episquamata</taxon>
        <taxon>Toxicofera</taxon>
        <taxon>Serpentes</taxon>
        <taxon>Henophidia</taxon>
        <taxon>Pythonidae</taxon>
        <taxon>Python</taxon>
    </lineage>
</organism>
<evidence type="ECO:0000256" key="10">
    <source>
        <dbReference type="SAM" id="MobiDB-lite"/>
    </source>
</evidence>
<dbReference type="SUPFAM" id="SSF57586">
    <property type="entry name" value="TNF receptor-like"/>
    <property type="match status" value="2"/>
</dbReference>
<dbReference type="GO" id="GO:0043065">
    <property type="term" value="P:positive regulation of apoptotic process"/>
    <property type="evidence" value="ECO:0007669"/>
    <property type="project" value="TreeGrafter"/>
</dbReference>
<dbReference type="AlphaFoldDB" id="A0A9F3QRA1"/>
<keyword evidence="11" id="KW-1133">Transmembrane helix</keyword>
<reference evidence="17" key="1">
    <citation type="submission" date="2025-08" db="UniProtKB">
        <authorList>
            <consortium name="RefSeq"/>
        </authorList>
    </citation>
    <scope>IDENTIFICATION</scope>
    <source>
        <tissue evidence="17">Liver</tissue>
    </source>
</reference>
<dbReference type="OMA" id="CQNGQDY"/>
<evidence type="ECO:0000259" key="13">
    <source>
        <dbReference type="PROSITE" id="PS50017"/>
    </source>
</evidence>
<feature type="disulfide bond" evidence="9">
    <location>
        <begin position="142"/>
        <end position="160"/>
    </location>
</feature>
<comment type="caution">
    <text evidence="9">Lacks conserved residue(s) required for the propagation of feature annotation.</text>
</comment>
<dbReference type="PROSITE" id="PS51379">
    <property type="entry name" value="4FE4S_FER_2"/>
    <property type="match status" value="1"/>
</dbReference>
<evidence type="ECO:0000256" key="8">
    <source>
        <dbReference type="ARBA" id="ARBA00023180"/>
    </source>
</evidence>
<evidence type="ECO:0000256" key="2">
    <source>
        <dbReference type="ARBA" id="ARBA00022703"/>
    </source>
</evidence>
<feature type="compositionally biased region" description="Polar residues" evidence="10">
    <location>
        <begin position="238"/>
        <end position="251"/>
    </location>
</feature>
<dbReference type="InterPro" id="IPR001368">
    <property type="entry name" value="TNFR/NGFR_Cys_rich_reg"/>
</dbReference>
<dbReference type="GO" id="GO:0005886">
    <property type="term" value="C:plasma membrane"/>
    <property type="evidence" value="ECO:0007669"/>
    <property type="project" value="TreeGrafter"/>
</dbReference>
<keyword evidence="8" id="KW-0325">Glycoprotein</keyword>
<dbReference type="Pfam" id="PF00020">
    <property type="entry name" value="TNFR_c6"/>
    <property type="match status" value="2"/>
</dbReference>
<feature type="region of interest" description="Disordered" evidence="10">
    <location>
        <begin position="230"/>
        <end position="254"/>
    </location>
</feature>
<comment type="subcellular location">
    <subcellularLocation>
        <location evidence="1">Membrane</location>
    </subcellularLocation>
</comment>
<proteinExistence type="predicted"/>
<protein>
    <submittedName>
        <fullName evidence="17">Tumor necrosis factor receptor superfamily member 10A isoform X1</fullName>
    </submittedName>
</protein>
<evidence type="ECO:0000256" key="3">
    <source>
        <dbReference type="ARBA" id="ARBA00022729"/>
    </source>
</evidence>
<gene>
    <name evidence="17" type="primary">LOC103057498</name>
</gene>
<dbReference type="SUPFAM" id="SSF47986">
    <property type="entry name" value="DEATH domain"/>
    <property type="match status" value="1"/>
</dbReference>
<keyword evidence="5 11" id="KW-0472">Membrane</keyword>
<dbReference type="InterPro" id="IPR052491">
    <property type="entry name" value="TNFRSF10"/>
</dbReference>
<feature type="repeat" description="TNFR-Cys" evidence="9">
    <location>
        <begin position="119"/>
        <end position="160"/>
    </location>
</feature>
<dbReference type="InterPro" id="IPR011029">
    <property type="entry name" value="DEATH-like_dom_sf"/>
</dbReference>
<evidence type="ECO:0000256" key="6">
    <source>
        <dbReference type="ARBA" id="ARBA00023157"/>
    </source>
</evidence>
<dbReference type="PANTHER" id="PTHR46330:SF6">
    <property type="entry name" value="HEMATOPOIETIC DEATH RECEPTOR-RELATED"/>
    <property type="match status" value="1"/>
</dbReference>
<dbReference type="PROSITE" id="PS50017">
    <property type="entry name" value="DEATH_DOMAIN"/>
    <property type="match status" value="1"/>
</dbReference>
<dbReference type="GO" id="GO:0009986">
    <property type="term" value="C:cell surface"/>
    <property type="evidence" value="ECO:0007669"/>
    <property type="project" value="TreeGrafter"/>
</dbReference>
<dbReference type="RefSeq" id="XP_015743193.1">
    <property type="nucleotide sequence ID" value="XM_015887707.2"/>
</dbReference>
<dbReference type="PANTHER" id="PTHR46330">
    <property type="entry name" value="TUMOR NECROSIS FACTOR RECEPTOR SUPERFAMILY MEMBER 10B"/>
    <property type="match status" value="1"/>
</dbReference>
<evidence type="ECO:0000256" key="11">
    <source>
        <dbReference type="SAM" id="Phobius"/>
    </source>
</evidence>
<keyword evidence="11" id="KW-0812">Transmembrane</keyword>
<evidence type="ECO:0000256" key="12">
    <source>
        <dbReference type="SAM" id="SignalP"/>
    </source>
</evidence>
<accession>A0A9F3QRA1</accession>
<keyword evidence="16" id="KW-1185">Reference proteome</keyword>
<dbReference type="Gene3D" id="2.10.50.10">
    <property type="entry name" value="Tumor Necrosis Factor Receptor, subunit A, domain 2"/>
    <property type="match status" value="3"/>
</dbReference>
<sequence>MRAELLLALCVLLYLPHEAAMPLIPPMQRPEVTATVEPDDENQNYHICDQHECNQCPAGYYVSRSCTCPDTDVTCQPCQNGTFSKYSNSLNRCFFCQVCRPLDQVEIKKCTATTNTECACKNGTFCDPNYACETCQTCRKSCPPGQKKVQDCTPTSDMQCHPAPTSSTPTGSPGSEHLLWVLLSLSGLIVLAMALFCWQYSRLKNAYINVWRPKITQLFQYLLRNPSQEQREERDNVLNAQRDQGPNQLSPNGVPLITGACEPMHLATASLLREEDPESAEERNLVPANGRNSEEALRQSFYTFIKEVPFGEWKRFMRALGLTENEIFSAEKSERNVKEQYYQMLRTWLDKNGRTASVNVLLETLCAMDLKGVMEQVKSALISEGLYVYEERVLS</sequence>
<feature type="domain" description="TNFR-Cys" evidence="14">
    <location>
        <begin position="77"/>
        <end position="118"/>
    </location>
</feature>
<evidence type="ECO:0000313" key="17">
    <source>
        <dbReference type="RefSeq" id="XP_015743193.1"/>
    </source>
</evidence>
<dbReference type="GO" id="GO:0036462">
    <property type="term" value="P:TRAIL-activated apoptotic signaling pathway"/>
    <property type="evidence" value="ECO:0007669"/>
    <property type="project" value="TreeGrafter"/>
</dbReference>
<dbReference type="OrthoDB" id="9417953at2759"/>
<dbReference type="CDD" id="cd08315">
    <property type="entry name" value="Death_TRAILR_DR4_DR5"/>
    <property type="match status" value="1"/>
</dbReference>
<evidence type="ECO:0000313" key="16">
    <source>
        <dbReference type="Proteomes" id="UP000695026"/>
    </source>
</evidence>
<dbReference type="PROSITE" id="PS50050">
    <property type="entry name" value="TNFR_NGFR_2"/>
    <property type="match status" value="2"/>
</dbReference>
<dbReference type="GeneID" id="103057498"/>
<feature type="repeat" description="TNFR-Cys" evidence="9">
    <location>
        <begin position="77"/>
        <end position="118"/>
    </location>
</feature>
<keyword evidence="6 9" id="KW-1015">Disulfide bond</keyword>
<keyword evidence="2" id="KW-0053">Apoptosis</keyword>
<dbReference type="SMART" id="SM00208">
    <property type="entry name" value="TNFR"/>
    <property type="match status" value="2"/>
</dbReference>
<dbReference type="SMART" id="SM00005">
    <property type="entry name" value="DEATH"/>
    <property type="match status" value="1"/>
</dbReference>
<feature type="chain" id="PRO_5039914191" evidence="12">
    <location>
        <begin position="21"/>
        <end position="395"/>
    </location>
</feature>
<evidence type="ECO:0000256" key="5">
    <source>
        <dbReference type="ARBA" id="ARBA00023136"/>
    </source>
</evidence>
<evidence type="ECO:0000259" key="15">
    <source>
        <dbReference type="PROSITE" id="PS51379"/>
    </source>
</evidence>
<dbReference type="Proteomes" id="UP000695026">
    <property type="component" value="Unplaced"/>
</dbReference>
<keyword evidence="3 12" id="KW-0732">Signal</keyword>
<feature type="domain" description="Death" evidence="13">
    <location>
        <begin position="312"/>
        <end position="381"/>
    </location>
</feature>
<dbReference type="Pfam" id="PF00531">
    <property type="entry name" value="Death"/>
    <property type="match status" value="1"/>
</dbReference>
<dbReference type="Gene3D" id="1.10.533.10">
    <property type="entry name" value="Death Domain, Fas"/>
    <property type="match status" value="1"/>
</dbReference>
<dbReference type="InterPro" id="IPR000488">
    <property type="entry name" value="Death_dom"/>
</dbReference>
<feature type="domain" description="TNFR-Cys" evidence="14">
    <location>
        <begin position="119"/>
        <end position="160"/>
    </location>
</feature>
<dbReference type="InterPro" id="IPR034029">
    <property type="entry name" value="TNFRSF10A/B_death"/>
</dbReference>